<organism evidence="2 3">
    <name type="scientific">Henosepilachna vigintioctopunctata</name>
    <dbReference type="NCBI Taxonomy" id="420089"/>
    <lineage>
        <taxon>Eukaryota</taxon>
        <taxon>Metazoa</taxon>
        <taxon>Ecdysozoa</taxon>
        <taxon>Arthropoda</taxon>
        <taxon>Hexapoda</taxon>
        <taxon>Insecta</taxon>
        <taxon>Pterygota</taxon>
        <taxon>Neoptera</taxon>
        <taxon>Endopterygota</taxon>
        <taxon>Coleoptera</taxon>
        <taxon>Polyphaga</taxon>
        <taxon>Cucujiformia</taxon>
        <taxon>Coccinelloidea</taxon>
        <taxon>Coccinellidae</taxon>
        <taxon>Epilachninae</taxon>
        <taxon>Epilachnini</taxon>
        <taxon>Henosepilachna</taxon>
    </lineage>
</organism>
<proteinExistence type="predicted"/>
<comment type="caution">
    <text evidence="2">The sequence shown here is derived from an EMBL/GenBank/DDBJ whole genome shotgun (WGS) entry which is preliminary data.</text>
</comment>
<feature type="region of interest" description="Disordered" evidence="1">
    <location>
        <begin position="1"/>
        <end position="30"/>
    </location>
</feature>
<gene>
    <name evidence="2" type="ORF">WA026_007954</name>
</gene>
<name>A0AAW1TTA5_9CUCU</name>
<evidence type="ECO:0000256" key="1">
    <source>
        <dbReference type="SAM" id="MobiDB-lite"/>
    </source>
</evidence>
<evidence type="ECO:0000313" key="2">
    <source>
        <dbReference type="EMBL" id="KAK9870389.1"/>
    </source>
</evidence>
<dbReference type="AlphaFoldDB" id="A0AAW1TTA5"/>
<sequence>MAPTEAPTDAPIAPTEAPTDAPIAPTEAPTAPTLAPTVFIMLVGKKLVLSVRGESVRGGPPLPLDWGPPEPPLSSDGVLLNSPEPKSTKLMGELRSVRS</sequence>
<protein>
    <submittedName>
        <fullName evidence="2">Uncharacterized protein</fullName>
    </submittedName>
</protein>
<feature type="compositionally biased region" description="Pro residues" evidence="1">
    <location>
        <begin position="60"/>
        <end position="72"/>
    </location>
</feature>
<feature type="region of interest" description="Disordered" evidence="1">
    <location>
        <begin position="54"/>
        <end position="99"/>
    </location>
</feature>
<evidence type="ECO:0000313" key="3">
    <source>
        <dbReference type="Proteomes" id="UP001431783"/>
    </source>
</evidence>
<keyword evidence="3" id="KW-1185">Reference proteome</keyword>
<reference evidence="2 3" key="1">
    <citation type="submission" date="2023-03" db="EMBL/GenBank/DDBJ databases">
        <title>Genome insight into feeding habits of ladybird beetles.</title>
        <authorList>
            <person name="Li H.-S."/>
            <person name="Huang Y.-H."/>
            <person name="Pang H."/>
        </authorList>
    </citation>
    <scope>NUCLEOTIDE SEQUENCE [LARGE SCALE GENOMIC DNA]</scope>
    <source>
        <strain evidence="2">SYSU_2023b</strain>
        <tissue evidence="2">Whole body</tissue>
    </source>
</reference>
<accession>A0AAW1TTA5</accession>
<dbReference type="EMBL" id="JARQZJ010000003">
    <property type="protein sequence ID" value="KAK9870389.1"/>
    <property type="molecule type" value="Genomic_DNA"/>
</dbReference>
<dbReference type="Proteomes" id="UP001431783">
    <property type="component" value="Unassembled WGS sequence"/>
</dbReference>